<keyword evidence="2" id="KW-1185">Reference proteome</keyword>
<dbReference type="EMBL" id="BGPR01244527">
    <property type="protein sequence ID" value="GBM21444.1"/>
    <property type="molecule type" value="Genomic_DNA"/>
</dbReference>
<dbReference type="Proteomes" id="UP000499080">
    <property type="component" value="Unassembled WGS sequence"/>
</dbReference>
<evidence type="ECO:0000313" key="1">
    <source>
        <dbReference type="EMBL" id="GBM21444.1"/>
    </source>
</evidence>
<accession>A0A4Y2E0M6</accession>
<feature type="non-terminal residue" evidence="1">
    <location>
        <position position="90"/>
    </location>
</feature>
<evidence type="ECO:0000313" key="2">
    <source>
        <dbReference type="Proteomes" id="UP000499080"/>
    </source>
</evidence>
<gene>
    <name evidence="1" type="ORF">AVEN_99266_1</name>
</gene>
<protein>
    <submittedName>
        <fullName evidence="1">Uncharacterized protein</fullName>
    </submittedName>
</protein>
<reference evidence="1 2" key="1">
    <citation type="journal article" date="2019" name="Sci. Rep.">
        <title>Orb-weaving spider Araneus ventricosus genome elucidates the spidroin gene catalogue.</title>
        <authorList>
            <person name="Kono N."/>
            <person name="Nakamura H."/>
            <person name="Ohtoshi R."/>
            <person name="Moran D.A.P."/>
            <person name="Shinohara A."/>
            <person name="Yoshida Y."/>
            <person name="Fujiwara M."/>
            <person name="Mori M."/>
            <person name="Tomita M."/>
            <person name="Arakawa K."/>
        </authorList>
    </citation>
    <scope>NUCLEOTIDE SEQUENCE [LARGE SCALE GENOMIC DNA]</scope>
</reference>
<dbReference type="AlphaFoldDB" id="A0A4Y2E0M6"/>
<name>A0A4Y2E0M6_ARAVE</name>
<organism evidence="1 2">
    <name type="scientific">Araneus ventricosus</name>
    <name type="common">Orbweaver spider</name>
    <name type="synonym">Epeira ventricosa</name>
    <dbReference type="NCBI Taxonomy" id="182803"/>
    <lineage>
        <taxon>Eukaryota</taxon>
        <taxon>Metazoa</taxon>
        <taxon>Ecdysozoa</taxon>
        <taxon>Arthropoda</taxon>
        <taxon>Chelicerata</taxon>
        <taxon>Arachnida</taxon>
        <taxon>Araneae</taxon>
        <taxon>Araneomorphae</taxon>
        <taxon>Entelegynae</taxon>
        <taxon>Araneoidea</taxon>
        <taxon>Araneidae</taxon>
        <taxon>Araneus</taxon>
    </lineage>
</organism>
<comment type="caution">
    <text evidence="1">The sequence shown here is derived from an EMBL/GenBank/DDBJ whole genome shotgun (WGS) entry which is preliminary data.</text>
</comment>
<proteinExistence type="predicted"/>
<sequence>MVSFSFGHNLLILSNGRQLTILTCECGDNSKGCEFRKGEKKCECGLNYFRNGDKCEACNCGELSKGCDLRDGKKECFCPLNYTTSGDTCQ</sequence>
<dbReference type="OrthoDB" id="10628680at2759"/>